<dbReference type="EMBL" id="QVEP01000049">
    <property type="protein sequence ID" value="RGB75087.1"/>
    <property type="molecule type" value="Genomic_DNA"/>
</dbReference>
<feature type="transmembrane region" description="Helical" evidence="6">
    <location>
        <begin position="12"/>
        <end position="30"/>
    </location>
</feature>
<dbReference type="InterPro" id="IPR006480">
    <property type="entry name" value="Phage_holin_4_1"/>
</dbReference>
<keyword evidence="2 6" id="KW-0812">Transmembrane</keyword>
<organism evidence="7 8">
    <name type="scientific">Coprococcus catus</name>
    <dbReference type="NCBI Taxonomy" id="116085"/>
    <lineage>
        <taxon>Bacteria</taxon>
        <taxon>Bacillati</taxon>
        <taxon>Bacillota</taxon>
        <taxon>Clostridia</taxon>
        <taxon>Lachnospirales</taxon>
        <taxon>Lachnospiraceae</taxon>
        <taxon>Coprococcus</taxon>
    </lineage>
</organism>
<evidence type="ECO:0000256" key="3">
    <source>
        <dbReference type="ARBA" id="ARBA00022989"/>
    </source>
</evidence>
<accession>A0A3E2TGB3</accession>
<sequence length="177" mass="19548">MRDLMLQFSNNIFIEILMLAICADTLLGVLRAIKFRQFNSSVGIDGAIRKVAMVVSVGILVLADLLIHVNLLAFIPEEYVHDLGVQKLGMCEFFCLLFTACECLSVLKNMVLCGLPVPKKVESWMRDFLANMTSELPMDNGISDKIYEAGEANTNEANTNNSVLNKMKAGGGENVRK</sequence>
<evidence type="ECO:0000313" key="8">
    <source>
        <dbReference type="Proteomes" id="UP000260773"/>
    </source>
</evidence>
<evidence type="ECO:0000256" key="1">
    <source>
        <dbReference type="ARBA" id="ARBA00004141"/>
    </source>
</evidence>
<gene>
    <name evidence="7" type="ORF">DW070_14455</name>
</gene>
<feature type="transmembrane region" description="Helical" evidence="6">
    <location>
        <begin position="51"/>
        <end position="75"/>
    </location>
</feature>
<dbReference type="Pfam" id="PF05105">
    <property type="entry name" value="Phage_holin_4_1"/>
    <property type="match status" value="1"/>
</dbReference>
<name>A0A3E2TGB3_9FIRM</name>
<evidence type="ECO:0000256" key="2">
    <source>
        <dbReference type="ARBA" id="ARBA00022692"/>
    </source>
</evidence>
<dbReference type="GO" id="GO:0016020">
    <property type="term" value="C:membrane"/>
    <property type="evidence" value="ECO:0007669"/>
    <property type="project" value="UniProtKB-SubCell"/>
</dbReference>
<keyword evidence="4 6" id="KW-0472">Membrane</keyword>
<evidence type="ECO:0000256" key="6">
    <source>
        <dbReference type="SAM" id="Phobius"/>
    </source>
</evidence>
<evidence type="ECO:0000256" key="4">
    <source>
        <dbReference type="ARBA" id="ARBA00023136"/>
    </source>
</evidence>
<evidence type="ECO:0000256" key="5">
    <source>
        <dbReference type="SAM" id="MobiDB-lite"/>
    </source>
</evidence>
<proteinExistence type="predicted"/>
<evidence type="ECO:0000313" key="7">
    <source>
        <dbReference type="EMBL" id="RGB75087.1"/>
    </source>
</evidence>
<comment type="caution">
    <text evidence="7">The sequence shown here is derived from an EMBL/GenBank/DDBJ whole genome shotgun (WGS) entry which is preliminary data.</text>
</comment>
<dbReference type="AlphaFoldDB" id="A0A3E2TGB3"/>
<feature type="transmembrane region" description="Helical" evidence="6">
    <location>
        <begin position="87"/>
        <end position="107"/>
    </location>
</feature>
<keyword evidence="3 6" id="KW-1133">Transmembrane helix</keyword>
<dbReference type="RefSeq" id="WP_117528979.1">
    <property type="nucleotide sequence ID" value="NZ_JAQDKA010000004.1"/>
</dbReference>
<dbReference type="Proteomes" id="UP000260773">
    <property type="component" value="Unassembled WGS sequence"/>
</dbReference>
<protein>
    <submittedName>
        <fullName evidence="7">Protein utxA</fullName>
    </submittedName>
</protein>
<feature type="region of interest" description="Disordered" evidence="5">
    <location>
        <begin position="157"/>
        <end position="177"/>
    </location>
</feature>
<dbReference type="NCBIfam" id="TIGR01593">
    <property type="entry name" value="holin_tox_secr"/>
    <property type="match status" value="1"/>
</dbReference>
<comment type="subcellular location">
    <subcellularLocation>
        <location evidence="1">Membrane</location>
        <topology evidence="1">Multi-pass membrane protein</topology>
    </subcellularLocation>
</comment>
<reference evidence="7 8" key="1">
    <citation type="submission" date="2018-08" db="EMBL/GenBank/DDBJ databases">
        <title>A genome reference for cultivated species of the human gut microbiota.</title>
        <authorList>
            <person name="Zou Y."/>
            <person name="Xue W."/>
            <person name="Luo G."/>
        </authorList>
    </citation>
    <scope>NUCLEOTIDE SEQUENCE [LARGE SCALE GENOMIC DNA]</scope>
    <source>
        <strain evidence="7 8">AF45-17</strain>
    </source>
</reference>